<keyword evidence="2 4" id="KW-0560">Oxidoreductase</keyword>
<dbReference type="InterPro" id="IPR050223">
    <property type="entry name" value="D-isomer_2-hydroxyacid_DH"/>
</dbReference>
<comment type="caution">
    <text evidence="7">The sequence shown here is derived from an EMBL/GenBank/DDBJ whole genome shotgun (WGS) entry which is preliminary data.</text>
</comment>
<evidence type="ECO:0000256" key="3">
    <source>
        <dbReference type="ARBA" id="ARBA00023027"/>
    </source>
</evidence>
<dbReference type="GO" id="GO:0016618">
    <property type="term" value="F:hydroxypyruvate reductase [NAD(P)H] activity"/>
    <property type="evidence" value="ECO:0007669"/>
    <property type="project" value="TreeGrafter"/>
</dbReference>
<dbReference type="PROSITE" id="PS00065">
    <property type="entry name" value="D_2_HYDROXYACID_DH_1"/>
    <property type="match status" value="1"/>
</dbReference>
<name>A0A480AHC1_9BURK</name>
<reference evidence="8" key="1">
    <citation type="submission" date="2019-03" db="EMBL/GenBank/DDBJ databases">
        <title>Aquabacterium pictum sp.nov., the first bacteriochlorophyll a-containing freshwater bacterium in the genus Aquabacterium of the class Betaproteobacteria.</title>
        <authorList>
            <person name="Hirose S."/>
            <person name="Tank M."/>
            <person name="Hara E."/>
            <person name="Tamaki H."/>
            <person name="Takaichi S."/>
            <person name="Haruta S."/>
            <person name="Hanada S."/>
        </authorList>
    </citation>
    <scope>NUCLEOTIDE SEQUENCE [LARGE SCALE GENOMIC DNA]</scope>
    <source>
        <strain evidence="8">W35</strain>
    </source>
</reference>
<dbReference type="InterPro" id="IPR036291">
    <property type="entry name" value="NAD(P)-bd_dom_sf"/>
</dbReference>
<dbReference type="OrthoDB" id="9805416at2"/>
<keyword evidence="3" id="KW-0520">NAD</keyword>
<dbReference type="GO" id="GO:0051287">
    <property type="term" value="F:NAD binding"/>
    <property type="evidence" value="ECO:0007669"/>
    <property type="project" value="InterPro"/>
</dbReference>
<dbReference type="Proteomes" id="UP000301751">
    <property type="component" value="Unassembled WGS sequence"/>
</dbReference>
<evidence type="ECO:0000256" key="2">
    <source>
        <dbReference type="ARBA" id="ARBA00023002"/>
    </source>
</evidence>
<evidence type="ECO:0000256" key="1">
    <source>
        <dbReference type="ARBA" id="ARBA00005854"/>
    </source>
</evidence>
<dbReference type="AlphaFoldDB" id="A0A480AHC1"/>
<dbReference type="GO" id="GO:0030267">
    <property type="term" value="F:glyoxylate reductase (NADPH) activity"/>
    <property type="evidence" value="ECO:0007669"/>
    <property type="project" value="TreeGrafter"/>
</dbReference>
<protein>
    <submittedName>
        <fullName evidence="7">D-glycerate dehydrogenase</fullName>
    </submittedName>
</protein>
<dbReference type="InterPro" id="IPR029752">
    <property type="entry name" value="D-isomer_DH_CS1"/>
</dbReference>
<evidence type="ECO:0000313" key="7">
    <source>
        <dbReference type="EMBL" id="GCL61044.1"/>
    </source>
</evidence>
<gene>
    <name evidence="7" type="ORF">AQPW35_01250</name>
</gene>
<evidence type="ECO:0000259" key="6">
    <source>
        <dbReference type="Pfam" id="PF02826"/>
    </source>
</evidence>
<feature type="domain" description="D-isomer specific 2-hydroxyacid dehydrogenase NAD-binding" evidence="6">
    <location>
        <begin position="116"/>
        <end position="295"/>
    </location>
</feature>
<dbReference type="EMBL" id="BJCL01000001">
    <property type="protein sequence ID" value="GCL61044.1"/>
    <property type="molecule type" value="Genomic_DNA"/>
</dbReference>
<dbReference type="SUPFAM" id="SSF52283">
    <property type="entry name" value="Formate/glycerate dehydrogenase catalytic domain-like"/>
    <property type="match status" value="1"/>
</dbReference>
<evidence type="ECO:0000256" key="4">
    <source>
        <dbReference type="RuleBase" id="RU003719"/>
    </source>
</evidence>
<comment type="similarity">
    <text evidence="1 4">Belongs to the D-isomer specific 2-hydroxyacid dehydrogenase family.</text>
</comment>
<dbReference type="Pfam" id="PF02826">
    <property type="entry name" value="2-Hacid_dh_C"/>
    <property type="match status" value="1"/>
</dbReference>
<dbReference type="SUPFAM" id="SSF51735">
    <property type="entry name" value="NAD(P)-binding Rossmann-fold domains"/>
    <property type="match status" value="1"/>
</dbReference>
<dbReference type="InterPro" id="IPR006140">
    <property type="entry name" value="D-isomer_DH_NAD-bd"/>
</dbReference>
<keyword evidence="8" id="KW-1185">Reference proteome</keyword>
<proteinExistence type="inferred from homology"/>
<sequence>MTMSHKPRVLVTIPMFAEVLTALAERFEVDAPCGTATPIDWTADSLAARAQGAAGLLVAGSPRIDAALLAAAPSLRAVCSMAVGHNNIDLPACTAAGVLVSNAPDVLTETTADFGFALMMATARRIAESEHFLRAGRWTHWAYDMFAGADVHGATLGVLGMGRIGQAIARRGALGFGMPVIYHNRSRLDGAIEQQLGARWVDKATLLREADHLVIVVPYSPASHHLVAAADLALMKPSATLTNIARGGVVDDAALAQALRARTIAAAGLDVFEGEPSVHPDLLTVPNVVMTPHIASASLRTRRAMADLAAANLAAALSGQQPPTALNPQVLPLRPA</sequence>
<dbReference type="InterPro" id="IPR006139">
    <property type="entry name" value="D-isomer_2_OHA_DH_cat_dom"/>
</dbReference>
<dbReference type="PANTHER" id="PTHR10996">
    <property type="entry name" value="2-HYDROXYACID DEHYDROGENASE-RELATED"/>
    <property type="match status" value="1"/>
</dbReference>
<dbReference type="PANTHER" id="PTHR10996:SF283">
    <property type="entry name" value="GLYOXYLATE_HYDROXYPYRUVATE REDUCTASE B"/>
    <property type="match status" value="1"/>
</dbReference>
<dbReference type="CDD" id="cd05301">
    <property type="entry name" value="GDH"/>
    <property type="match status" value="1"/>
</dbReference>
<accession>A0A480AHC1</accession>
<dbReference type="Gene3D" id="3.40.50.720">
    <property type="entry name" value="NAD(P)-binding Rossmann-like Domain"/>
    <property type="match status" value="2"/>
</dbReference>
<evidence type="ECO:0000313" key="8">
    <source>
        <dbReference type="Proteomes" id="UP000301751"/>
    </source>
</evidence>
<dbReference type="Pfam" id="PF00389">
    <property type="entry name" value="2-Hacid_dh"/>
    <property type="match status" value="1"/>
</dbReference>
<feature type="domain" description="D-isomer specific 2-hydroxyacid dehydrogenase catalytic" evidence="5">
    <location>
        <begin position="40"/>
        <end position="327"/>
    </location>
</feature>
<evidence type="ECO:0000259" key="5">
    <source>
        <dbReference type="Pfam" id="PF00389"/>
    </source>
</evidence>
<dbReference type="FunFam" id="3.40.50.720:FF:000203">
    <property type="entry name" value="D-3-phosphoglycerate dehydrogenase (SerA)"/>
    <property type="match status" value="1"/>
</dbReference>
<organism evidence="7 8">
    <name type="scientific">Pseudaquabacterium pictum</name>
    <dbReference type="NCBI Taxonomy" id="2315236"/>
    <lineage>
        <taxon>Bacteria</taxon>
        <taxon>Pseudomonadati</taxon>
        <taxon>Pseudomonadota</taxon>
        <taxon>Betaproteobacteria</taxon>
        <taxon>Burkholderiales</taxon>
        <taxon>Sphaerotilaceae</taxon>
        <taxon>Pseudaquabacterium</taxon>
    </lineage>
</organism>
<dbReference type="GO" id="GO:0005829">
    <property type="term" value="C:cytosol"/>
    <property type="evidence" value="ECO:0007669"/>
    <property type="project" value="TreeGrafter"/>
</dbReference>